<dbReference type="PROSITE" id="PS51257">
    <property type="entry name" value="PROKAR_LIPOPROTEIN"/>
    <property type="match status" value="1"/>
</dbReference>
<dbReference type="RefSeq" id="WP_204701836.1">
    <property type="nucleotide sequence ID" value="NZ_JAFBDQ010000009.1"/>
</dbReference>
<dbReference type="GO" id="GO:0005509">
    <property type="term" value="F:calcium ion binding"/>
    <property type="evidence" value="ECO:0007669"/>
    <property type="project" value="InterPro"/>
</dbReference>
<proteinExistence type="predicted"/>
<organism evidence="2 3">
    <name type="scientific">Halanaerobacter jeridensis</name>
    <dbReference type="NCBI Taxonomy" id="706427"/>
    <lineage>
        <taxon>Bacteria</taxon>
        <taxon>Bacillati</taxon>
        <taxon>Bacillota</taxon>
        <taxon>Clostridia</taxon>
        <taxon>Halanaerobiales</taxon>
        <taxon>Halobacteroidaceae</taxon>
        <taxon>Halanaerobacter</taxon>
    </lineage>
</organism>
<sequence>MKTNKTLITISLLLVLILAFTACSSNDSNDLKPEGEAGLQLSFNQQSGISTQAVDETIEEKTTITEVKITVYEKSDYDSNGTSAEVVESQTGNGSSLSDIGAIALYLPANQDYVIEAALSGEVTNGETTNPVIGIYHGILDSTGVLQDKNTKEITVDVSPAKAQQLDVEISNLAEQVGTTTDIASMDVELWVPTVGTVTKNITSGQTVSFSSQDQLDNSSDNLELRPTVAQVDIQLKDSQGNDIVKAGEFGGEVLFLPKQSQSLTVDQQPYLELDKASVSVDESGGAEDTLTFSLTAADPDGDEVTLGIDDTTKPSGASFDASAGEFTWSPGTDQQGTYEVVFTAESSGGSTQEMVTITVNDKLDIDVNQITSPNAPTLKNASYDGSAVSLTVDSATGNADYLVYRNTSNDPSGAEPVSDGLVDVTTWSDSSVEGGNTYYYWVKRYSADGLSSELSNSLGETVPAGSVSEMSIDTSSVEEELGQYNLKISAAFNDGDSIDIVDSTAGIDETIEFVFFDSIGVWGIDVKFHSSSGDQGEEIKRIIENQLTDHDARFASSSNDDIIIDEKSPASGTDIEMTTDTISGGINFYKSIPSVKAQLGEYSFSVETPFVPGEKLVLEFVGDYGYNNETIVFDDSGADDFAIYAVTNDDVSSQVAEIVNILNNYSAIGLNHYEAIDNDPVIIINEDTDADGKNVDINFTVQPITSD</sequence>
<dbReference type="Pfam" id="PF05345">
    <property type="entry name" value="He_PIG"/>
    <property type="match status" value="1"/>
</dbReference>
<name>A0A938XSL6_9FIRM</name>
<dbReference type="EMBL" id="JAFBDQ010000009">
    <property type="protein sequence ID" value="MBM7557069.1"/>
    <property type="molecule type" value="Genomic_DNA"/>
</dbReference>
<dbReference type="Proteomes" id="UP000774000">
    <property type="component" value="Unassembled WGS sequence"/>
</dbReference>
<protein>
    <submittedName>
        <fullName evidence="2">Uncharacterized protein</fullName>
    </submittedName>
</protein>
<evidence type="ECO:0000313" key="2">
    <source>
        <dbReference type="EMBL" id="MBM7557069.1"/>
    </source>
</evidence>
<gene>
    <name evidence="2" type="ORF">JOC47_001923</name>
</gene>
<evidence type="ECO:0000256" key="1">
    <source>
        <dbReference type="SAM" id="SignalP"/>
    </source>
</evidence>
<dbReference type="SUPFAM" id="SSF49313">
    <property type="entry name" value="Cadherin-like"/>
    <property type="match status" value="1"/>
</dbReference>
<feature type="signal peptide" evidence="1">
    <location>
        <begin position="1"/>
        <end position="24"/>
    </location>
</feature>
<accession>A0A938XSL6</accession>
<dbReference type="AlphaFoldDB" id="A0A938XSL6"/>
<keyword evidence="1" id="KW-0732">Signal</keyword>
<dbReference type="GO" id="GO:0016020">
    <property type="term" value="C:membrane"/>
    <property type="evidence" value="ECO:0007669"/>
    <property type="project" value="InterPro"/>
</dbReference>
<dbReference type="InterPro" id="IPR013783">
    <property type="entry name" value="Ig-like_fold"/>
</dbReference>
<feature type="chain" id="PRO_5038063380" evidence="1">
    <location>
        <begin position="25"/>
        <end position="708"/>
    </location>
</feature>
<keyword evidence="3" id="KW-1185">Reference proteome</keyword>
<evidence type="ECO:0000313" key="3">
    <source>
        <dbReference type="Proteomes" id="UP000774000"/>
    </source>
</evidence>
<comment type="caution">
    <text evidence="2">The sequence shown here is derived from an EMBL/GenBank/DDBJ whole genome shotgun (WGS) entry which is preliminary data.</text>
</comment>
<dbReference type="InterPro" id="IPR015919">
    <property type="entry name" value="Cadherin-like_sf"/>
</dbReference>
<reference evidence="2" key="1">
    <citation type="submission" date="2021-01" db="EMBL/GenBank/DDBJ databases">
        <title>Genomic Encyclopedia of Type Strains, Phase IV (KMG-IV): sequencing the most valuable type-strain genomes for metagenomic binning, comparative biology and taxonomic classification.</title>
        <authorList>
            <person name="Goeker M."/>
        </authorList>
    </citation>
    <scope>NUCLEOTIDE SEQUENCE</scope>
    <source>
        <strain evidence="2">DSM 23230</strain>
    </source>
</reference>
<dbReference type="Gene3D" id="2.60.40.10">
    <property type="entry name" value="Immunoglobulins"/>
    <property type="match status" value="2"/>
</dbReference>